<reference evidence="1" key="1">
    <citation type="submission" date="2022-09" db="EMBL/GenBank/DDBJ databases">
        <title>Aureispira anguillicida sp. nov., isolated from Leptocephalus of Japanese eel Anguilla japonica.</title>
        <authorList>
            <person name="Yuasa K."/>
            <person name="Mekata T."/>
            <person name="Ikunari K."/>
        </authorList>
    </citation>
    <scope>NUCLEOTIDE SEQUENCE</scope>
    <source>
        <strain evidence="1">EL160426</strain>
    </source>
</reference>
<protein>
    <submittedName>
        <fullName evidence="1">Uncharacterized protein</fullName>
    </submittedName>
</protein>
<organism evidence="1 2">
    <name type="scientific">Aureispira anguillae</name>
    <dbReference type="NCBI Taxonomy" id="2864201"/>
    <lineage>
        <taxon>Bacteria</taxon>
        <taxon>Pseudomonadati</taxon>
        <taxon>Bacteroidota</taxon>
        <taxon>Saprospiria</taxon>
        <taxon>Saprospirales</taxon>
        <taxon>Saprospiraceae</taxon>
        <taxon>Aureispira</taxon>
    </lineage>
</organism>
<evidence type="ECO:0000313" key="1">
    <source>
        <dbReference type="EMBL" id="BDS15085.1"/>
    </source>
</evidence>
<proteinExistence type="predicted"/>
<gene>
    <name evidence="1" type="ORF">AsAng_0058690</name>
</gene>
<sequence length="53" mass="6407">MAVPNTNLVQSFMHPMMHYKMILNKFRRANNTPFFIKKQVFFSFKPLIQNIVF</sequence>
<accession>A0A916DWU8</accession>
<dbReference type="AlphaFoldDB" id="A0A916DWU8"/>
<name>A0A916DWU8_9BACT</name>
<keyword evidence="2" id="KW-1185">Reference proteome</keyword>
<dbReference type="KEGG" id="aup:AsAng_0058690"/>
<dbReference type="Proteomes" id="UP001060919">
    <property type="component" value="Chromosome"/>
</dbReference>
<evidence type="ECO:0000313" key="2">
    <source>
        <dbReference type="Proteomes" id="UP001060919"/>
    </source>
</evidence>
<dbReference type="EMBL" id="AP026867">
    <property type="protein sequence ID" value="BDS15085.1"/>
    <property type="molecule type" value="Genomic_DNA"/>
</dbReference>